<dbReference type="InterPro" id="IPR006047">
    <property type="entry name" value="GH13_cat_dom"/>
</dbReference>
<dbReference type="PRINTS" id="PR00110">
    <property type="entry name" value="ALPHAAMYLASE"/>
</dbReference>
<gene>
    <name evidence="10" type="ORF">ACFSJ3_16825</name>
</gene>
<dbReference type="EMBL" id="JBHUHT010000027">
    <property type="protein sequence ID" value="MFD2097657.1"/>
    <property type="molecule type" value="Genomic_DNA"/>
</dbReference>
<accession>A0ABW4XQ27</accession>
<dbReference type="SMART" id="SM00810">
    <property type="entry name" value="Alpha-amyl_C2"/>
    <property type="match status" value="1"/>
</dbReference>
<dbReference type="PANTHER" id="PTHR43447">
    <property type="entry name" value="ALPHA-AMYLASE"/>
    <property type="match status" value="1"/>
</dbReference>
<evidence type="ECO:0000256" key="2">
    <source>
        <dbReference type="ARBA" id="ARBA00022801"/>
    </source>
</evidence>
<dbReference type="Gene3D" id="3.20.20.80">
    <property type="entry name" value="Glycosidases"/>
    <property type="match status" value="1"/>
</dbReference>
<comment type="catalytic activity">
    <reaction evidence="6">
        <text>Endohydrolysis of (1-&gt;4)-alpha-D-glucosidic linkages in polysaccharides containing three or more (1-&gt;4)-alpha-linked D-glucose units.</text>
        <dbReference type="EC" id="3.2.1.1"/>
    </reaction>
</comment>
<evidence type="ECO:0000256" key="1">
    <source>
        <dbReference type="ARBA" id="ARBA00008061"/>
    </source>
</evidence>
<reference evidence="11" key="1">
    <citation type="journal article" date="2019" name="Int. J. Syst. Evol. Microbiol.">
        <title>The Global Catalogue of Microorganisms (GCM) 10K type strain sequencing project: providing services to taxonomists for standard genome sequencing and annotation.</title>
        <authorList>
            <consortium name="The Broad Institute Genomics Platform"/>
            <consortium name="The Broad Institute Genome Sequencing Center for Infectious Disease"/>
            <person name="Wu L."/>
            <person name="Ma J."/>
        </authorList>
    </citation>
    <scope>NUCLEOTIDE SEQUENCE [LARGE SCALE GENOMIC DNA]</scope>
    <source>
        <strain evidence="11">CGMCC 1.10992</strain>
    </source>
</reference>
<dbReference type="Pfam" id="PF00128">
    <property type="entry name" value="Alpha-amylase"/>
    <property type="match status" value="1"/>
</dbReference>
<dbReference type="Gene3D" id="2.60.40.1180">
    <property type="entry name" value="Golgi alpha-mannosidase II"/>
    <property type="match status" value="1"/>
</dbReference>
<evidence type="ECO:0000313" key="11">
    <source>
        <dbReference type="Proteomes" id="UP001597380"/>
    </source>
</evidence>
<evidence type="ECO:0000256" key="4">
    <source>
        <dbReference type="ARBA" id="ARBA00023295"/>
    </source>
</evidence>
<feature type="domain" description="Alpha-amylase C-terminal beta-sheet" evidence="9">
    <location>
        <begin position="372"/>
        <end position="430"/>
    </location>
</feature>
<proteinExistence type="inferred from homology"/>
<comment type="similarity">
    <text evidence="1 5">Belongs to the glycosyl hydrolase 13 family.</text>
</comment>
<dbReference type="Pfam" id="PF07821">
    <property type="entry name" value="Alpha-amyl_C2"/>
    <property type="match status" value="1"/>
</dbReference>
<evidence type="ECO:0000256" key="6">
    <source>
        <dbReference type="RuleBase" id="RU361134"/>
    </source>
</evidence>
<dbReference type="SMART" id="SM00642">
    <property type="entry name" value="Aamy"/>
    <property type="match status" value="1"/>
</dbReference>
<dbReference type="EC" id="3.2.1.1" evidence="6"/>
<feature type="domain" description="Glycosyl hydrolase family 13 catalytic" evidence="8">
    <location>
        <begin position="30"/>
        <end position="371"/>
    </location>
</feature>
<evidence type="ECO:0000256" key="3">
    <source>
        <dbReference type="ARBA" id="ARBA00023277"/>
    </source>
</evidence>
<name>A0ABW4XQ27_9GAMM</name>
<evidence type="ECO:0000259" key="8">
    <source>
        <dbReference type="SMART" id="SM00642"/>
    </source>
</evidence>
<dbReference type="SUPFAM" id="SSF51011">
    <property type="entry name" value="Glycosyl hydrolase domain"/>
    <property type="match status" value="1"/>
</dbReference>
<dbReference type="InterPro" id="IPR012850">
    <property type="entry name" value="A-amylase_bs_C"/>
</dbReference>
<evidence type="ECO:0000259" key="9">
    <source>
        <dbReference type="SMART" id="SM00810"/>
    </source>
</evidence>
<keyword evidence="3 6" id="KW-0119">Carbohydrate metabolism</keyword>
<keyword evidence="11" id="KW-1185">Reference proteome</keyword>
<organism evidence="10 11">
    <name type="scientific">Corallincola platygyrae</name>
    <dbReference type="NCBI Taxonomy" id="1193278"/>
    <lineage>
        <taxon>Bacteria</taxon>
        <taxon>Pseudomonadati</taxon>
        <taxon>Pseudomonadota</taxon>
        <taxon>Gammaproteobacteria</taxon>
        <taxon>Alteromonadales</taxon>
        <taxon>Psychromonadaceae</taxon>
        <taxon>Corallincola</taxon>
    </lineage>
</organism>
<evidence type="ECO:0000256" key="5">
    <source>
        <dbReference type="RuleBase" id="RU003615"/>
    </source>
</evidence>
<dbReference type="InterPro" id="IPR013780">
    <property type="entry name" value="Glyco_hydro_b"/>
</dbReference>
<dbReference type="InterPro" id="IPR006046">
    <property type="entry name" value="Alpha_amylase"/>
</dbReference>
<dbReference type="CDD" id="cd11314">
    <property type="entry name" value="AmyAc_arch_bac_plant_AmyA"/>
    <property type="match status" value="1"/>
</dbReference>
<keyword evidence="2 6" id="KW-0378">Hydrolase</keyword>
<keyword evidence="4 6" id="KW-0326">Glycosidase</keyword>
<feature type="signal peptide" evidence="7">
    <location>
        <begin position="1"/>
        <end position="22"/>
    </location>
</feature>
<dbReference type="InterPro" id="IPR017853">
    <property type="entry name" value="GH"/>
</dbReference>
<sequence>MKLNKHLLSAAVAMAFASSAHAAVSENNDDVMIQGFHWHSASSGDWYQQVGHQVNELSDAGFDMVWLPPASQAGSLEGYLPEQYNNLNSNYGTEQDLRDLIAALHGKGIKAIADIVINHRNGSGSWCDFVNPDWGHDAITSDDEAWGAPGSNCTGTRGAADSGGGYDAARDIDHSQFYVRDSLKTWMNTVLKGVGFDGWRYDYVKGYWGGYNGEYNNATSPYFSVGEYWTSLCYNGEGCFFGGEYPDSHRQLQIDWVDSTGGNSAVFDFTTKGILNKVLETYDYSHLTDGNGNPQGTIGAWPSRSVTFVDNHDTGPSEMCGNGQSHWPVPCDKVMQAYAYILTHPGVPSVYWAHYFDWGLGEQIKQLMQVRRDAGLHSDSSISIERAEQGLYAAYIGDKLAMKMGNKNWSPSGTGWSVTASGTDWAIWTKGDQPGDWQRTVILVEGQTESGQDMFIRGGIDHTYAANVLGRNCTETNYACAMPIRHLNLKNETTAPWKANDSYLDWYGTESGQSSAAEGSAADWTIDQWPADWGAEKTVAVDGYGVEVLNVYGAHYWMLDVEMDCSKAVDGVWFELKTYISNGPGWEADVAQSGAPYASGNHFAQCGKVNVFKRSVSEPVSIHNF</sequence>
<evidence type="ECO:0000313" key="10">
    <source>
        <dbReference type="EMBL" id="MFD2097657.1"/>
    </source>
</evidence>
<dbReference type="SUPFAM" id="SSF51445">
    <property type="entry name" value="(Trans)glycosidases"/>
    <property type="match status" value="1"/>
</dbReference>
<dbReference type="Proteomes" id="UP001597380">
    <property type="component" value="Unassembled WGS sequence"/>
</dbReference>
<comment type="caution">
    <text evidence="10">The sequence shown here is derived from an EMBL/GenBank/DDBJ whole genome shotgun (WGS) entry which is preliminary data.</text>
</comment>
<feature type="chain" id="PRO_5047030561" description="Alpha-amylase" evidence="7">
    <location>
        <begin position="23"/>
        <end position="625"/>
    </location>
</feature>
<evidence type="ECO:0000256" key="7">
    <source>
        <dbReference type="SAM" id="SignalP"/>
    </source>
</evidence>
<keyword evidence="7" id="KW-0732">Signal</keyword>
<dbReference type="RefSeq" id="WP_345341805.1">
    <property type="nucleotide sequence ID" value="NZ_BAABLI010000031.1"/>
</dbReference>
<protein>
    <recommendedName>
        <fullName evidence="6">Alpha-amylase</fullName>
        <ecNumber evidence="6">3.2.1.1</ecNumber>
    </recommendedName>
</protein>